<dbReference type="RefSeq" id="WP_129222228.1">
    <property type="nucleotide sequence ID" value="NZ_QYBC01000043.1"/>
</dbReference>
<feature type="domain" description="Gfo/Idh/MocA-like oxidoreductase C-terminal" evidence="5">
    <location>
        <begin position="136"/>
        <end position="322"/>
    </location>
</feature>
<comment type="caution">
    <text evidence="6">The sequence shown here is derived from an EMBL/GenBank/DDBJ whole genome shotgun (WGS) entry which is preliminary data.</text>
</comment>
<sequence length="334" mass="35757">MTVRIGVIGVGMIGQDHIRRLTQVLAGSDVVAVADTDAARARDVAGGLAGATAYATGEELVAAPEVDAVLVCSWGPSHEQYVTAAIRAGKWVFCEKPLATTEQACLNILDAEVSHGKRLVQVGFMRRYDPAYRALKASIDGGEIGAPLIFHSGHRNASVPSHYTADMAIVDTAVHDIDVARWLLDDEVVETMVVTPRKSGRGGPLQDPLLIMLRMRGGAIVNIETSVNIAYGYDIRGEVVGETGTVELAESATVLVKRQGVVNARVPEDWRERFIRAYDIELQDWVDNCRRGTCGGPSSWDGYAATVVTDAGLAAAKSGGWAPATLRDKPMIYG</sequence>
<reference evidence="6 7" key="1">
    <citation type="submission" date="2018-09" db="EMBL/GenBank/DDBJ databases">
        <authorList>
            <person name="Grouzdev D.S."/>
            <person name="Krutkina M.S."/>
        </authorList>
    </citation>
    <scope>NUCLEOTIDE SEQUENCE [LARGE SCALE GENOMIC DNA]</scope>
    <source>
        <strain evidence="6 7">RmlP001</strain>
    </source>
</reference>
<evidence type="ECO:0000256" key="1">
    <source>
        <dbReference type="ARBA" id="ARBA00023002"/>
    </source>
</evidence>
<feature type="domain" description="Gfo/Idh/MocA-like oxidoreductase N-terminal" evidence="4">
    <location>
        <begin position="3"/>
        <end position="124"/>
    </location>
</feature>
<proteinExistence type="inferred from homology"/>
<dbReference type="InterPro" id="IPR036291">
    <property type="entry name" value="NAD(P)-bd_dom_sf"/>
</dbReference>
<evidence type="ECO:0000256" key="2">
    <source>
        <dbReference type="ARBA" id="ARBA00023027"/>
    </source>
</evidence>
<dbReference type="HAMAP" id="MF_01671">
    <property type="entry name" value="IolG"/>
    <property type="match status" value="1"/>
</dbReference>
<organism evidence="6 7">
    <name type="scientific">Lichenibacterium ramalinae</name>
    <dbReference type="NCBI Taxonomy" id="2316527"/>
    <lineage>
        <taxon>Bacteria</taxon>
        <taxon>Pseudomonadati</taxon>
        <taxon>Pseudomonadota</taxon>
        <taxon>Alphaproteobacteria</taxon>
        <taxon>Hyphomicrobiales</taxon>
        <taxon>Lichenihabitantaceae</taxon>
        <taxon>Lichenibacterium</taxon>
    </lineage>
</organism>
<gene>
    <name evidence="3" type="primary">iolG</name>
    <name evidence="6" type="ORF">D3272_26395</name>
</gene>
<dbReference type="InterPro" id="IPR050424">
    <property type="entry name" value="Gfo-Idh-MocA_inositol_DH"/>
</dbReference>
<dbReference type="InterPro" id="IPR000683">
    <property type="entry name" value="Gfo/Idh/MocA-like_OxRdtase_N"/>
</dbReference>
<dbReference type="GO" id="GO:0000166">
    <property type="term" value="F:nucleotide binding"/>
    <property type="evidence" value="ECO:0007669"/>
    <property type="project" value="InterPro"/>
</dbReference>
<dbReference type="Gene3D" id="3.40.50.720">
    <property type="entry name" value="NAD(P)-binding Rossmann-like Domain"/>
    <property type="match status" value="1"/>
</dbReference>
<keyword evidence="1 3" id="KW-0560">Oxidoreductase</keyword>
<evidence type="ECO:0000313" key="6">
    <source>
        <dbReference type="EMBL" id="RYB01395.1"/>
    </source>
</evidence>
<dbReference type="Pfam" id="PF02894">
    <property type="entry name" value="GFO_IDH_MocA_C"/>
    <property type="match status" value="1"/>
</dbReference>
<dbReference type="Pfam" id="PF01408">
    <property type="entry name" value="GFO_IDH_MocA"/>
    <property type="match status" value="1"/>
</dbReference>
<dbReference type="AlphaFoldDB" id="A0A4Q2R4C7"/>
<comment type="subunit">
    <text evidence="3">Homotetramer.</text>
</comment>
<comment type="function">
    <text evidence="3">Involved in the oxidation of myo-inositol (MI) to 2-keto-myo-inositol (2KMI or 2-inosose).</text>
</comment>
<dbReference type="PANTHER" id="PTHR43593">
    <property type="match status" value="1"/>
</dbReference>
<evidence type="ECO:0000313" key="7">
    <source>
        <dbReference type="Proteomes" id="UP000289411"/>
    </source>
</evidence>
<accession>A0A4Q2R4C7</accession>
<dbReference type="PANTHER" id="PTHR43593:SF1">
    <property type="entry name" value="INOSITOL 2-DEHYDROGENASE"/>
    <property type="match status" value="1"/>
</dbReference>
<comment type="similarity">
    <text evidence="3">Belongs to the Gfo/Idh/MocA family.</text>
</comment>
<evidence type="ECO:0000259" key="4">
    <source>
        <dbReference type="Pfam" id="PF01408"/>
    </source>
</evidence>
<keyword evidence="7" id="KW-1185">Reference proteome</keyword>
<reference evidence="6 7" key="2">
    <citation type="submission" date="2019-02" db="EMBL/GenBank/DDBJ databases">
        <title>'Lichenibacterium ramalinii' gen. nov. sp. nov., 'Lichenibacterium minor' gen. nov. sp. nov.</title>
        <authorList>
            <person name="Pankratov T."/>
        </authorList>
    </citation>
    <scope>NUCLEOTIDE SEQUENCE [LARGE SCALE GENOMIC DNA]</scope>
    <source>
        <strain evidence="6 7">RmlP001</strain>
    </source>
</reference>
<dbReference type="GO" id="GO:0050112">
    <property type="term" value="F:inositol 2-dehydrogenase (NAD+) activity"/>
    <property type="evidence" value="ECO:0007669"/>
    <property type="project" value="UniProtKB-UniRule"/>
</dbReference>
<dbReference type="Gene3D" id="3.30.360.10">
    <property type="entry name" value="Dihydrodipicolinate Reductase, domain 2"/>
    <property type="match status" value="1"/>
</dbReference>
<dbReference type="Proteomes" id="UP000289411">
    <property type="component" value="Unassembled WGS sequence"/>
</dbReference>
<dbReference type="InterPro" id="IPR004104">
    <property type="entry name" value="Gfo/Idh/MocA-like_OxRdtase_C"/>
</dbReference>
<dbReference type="EC" id="1.1.1.18" evidence="3"/>
<comment type="catalytic activity">
    <reaction evidence="3">
        <text>myo-inositol + NAD(+) = scyllo-inosose + NADH + H(+)</text>
        <dbReference type="Rhea" id="RHEA:16949"/>
        <dbReference type="ChEBI" id="CHEBI:15378"/>
        <dbReference type="ChEBI" id="CHEBI:17268"/>
        <dbReference type="ChEBI" id="CHEBI:17811"/>
        <dbReference type="ChEBI" id="CHEBI:57540"/>
        <dbReference type="ChEBI" id="CHEBI:57945"/>
        <dbReference type="EC" id="1.1.1.18"/>
    </reaction>
</comment>
<evidence type="ECO:0000259" key="5">
    <source>
        <dbReference type="Pfam" id="PF02894"/>
    </source>
</evidence>
<dbReference type="SUPFAM" id="SSF55347">
    <property type="entry name" value="Glyceraldehyde-3-phosphate dehydrogenase-like, C-terminal domain"/>
    <property type="match status" value="1"/>
</dbReference>
<dbReference type="GO" id="GO:0019310">
    <property type="term" value="P:inositol catabolic process"/>
    <property type="evidence" value="ECO:0007669"/>
    <property type="project" value="UniProtKB-UniRule"/>
</dbReference>
<dbReference type="EMBL" id="QYBC01000043">
    <property type="protein sequence ID" value="RYB01395.1"/>
    <property type="molecule type" value="Genomic_DNA"/>
</dbReference>
<dbReference type="InterPro" id="IPR023794">
    <property type="entry name" value="MI/DCI_dehydrogenase"/>
</dbReference>
<dbReference type="OrthoDB" id="9815825at2"/>
<keyword evidence="2 3" id="KW-0520">NAD</keyword>
<dbReference type="SUPFAM" id="SSF51735">
    <property type="entry name" value="NAD(P)-binding Rossmann-fold domains"/>
    <property type="match status" value="1"/>
</dbReference>
<evidence type="ECO:0000256" key="3">
    <source>
        <dbReference type="HAMAP-Rule" id="MF_01671"/>
    </source>
</evidence>
<name>A0A4Q2R4C7_9HYPH</name>
<protein>
    <recommendedName>
        <fullName evidence="3">Inositol 2-dehydrogenase</fullName>
        <ecNumber evidence="3">1.1.1.18</ecNumber>
    </recommendedName>
    <alternativeName>
        <fullName evidence="3">Myo-inositol 2-dehydrogenase</fullName>
        <shortName evidence="3">MI 2-dehydrogenase</shortName>
    </alternativeName>
</protein>